<dbReference type="Pfam" id="PF13535">
    <property type="entry name" value="ATP-grasp_4"/>
    <property type="match status" value="1"/>
</dbReference>
<dbReference type="InterPro" id="IPR016185">
    <property type="entry name" value="PreATP-grasp_dom_sf"/>
</dbReference>
<dbReference type="InterPro" id="IPR013815">
    <property type="entry name" value="ATP_grasp_subdomain_1"/>
</dbReference>
<keyword evidence="2 4" id="KW-0547">Nucleotide-binding</keyword>
<sequence>MANNKQIAMGKLLIIGASFLQLPAIRRAKELGHYVAVADYNPQAVGISYTDEYFNASTIDEDAICAVAREFQPNGIMTLATDMPMRAIAKAITLLGLPGISYETAIKATDKYRMIEAFKEHNVSAPWYYHVKSIDELKKIASCIEYPCIIKPTDNAGSRGVCLVHNADDMLQSYDYTQSQSRGGNVIVEEYLQGQEVSVEVMVLDGEVNILAITDKLTTGAPHFVEMGHSQPTSLDENTQTKIRQLAIQAVKAVGINCGPAHVEMMVTKRGPVMIELGARMGGDCITTHLVPLSTGIDMIQATIDVSFGLKPDLTPTLSCGSAIRFFDVPKGIIQSIEGIEQAYEIDGVKEITFTKQVGDAITDVHSSIDRAGYIIAQSTNAVAAVAVCEEVIKHITIKTV</sequence>
<dbReference type="SMART" id="SM01209">
    <property type="entry name" value="GARS_A"/>
    <property type="match status" value="1"/>
</dbReference>
<gene>
    <name evidence="6" type="ORF">HMPREF9449_03052</name>
</gene>
<evidence type="ECO:0000256" key="4">
    <source>
        <dbReference type="PROSITE-ProRule" id="PRU00409"/>
    </source>
</evidence>
<dbReference type="GO" id="GO:0005524">
    <property type="term" value="F:ATP binding"/>
    <property type="evidence" value="ECO:0007669"/>
    <property type="project" value="UniProtKB-UniRule"/>
</dbReference>
<dbReference type="PATRIC" id="fig|742817.3.peg.3260"/>
<protein>
    <recommendedName>
        <fullName evidence="5">ATP-grasp domain-containing protein</fullName>
    </recommendedName>
</protein>
<dbReference type="Gene3D" id="3.40.50.20">
    <property type="match status" value="1"/>
</dbReference>
<evidence type="ECO:0000256" key="3">
    <source>
        <dbReference type="ARBA" id="ARBA00022840"/>
    </source>
</evidence>
<evidence type="ECO:0000313" key="7">
    <source>
        <dbReference type="Proteomes" id="UP000004892"/>
    </source>
</evidence>
<evidence type="ECO:0000259" key="5">
    <source>
        <dbReference type="PROSITE" id="PS50975"/>
    </source>
</evidence>
<dbReference type="InterPro" id="IPR052032">
    <property type="entry name" value="ATP-dep_AA_Ligase"/>
</dbReference>
<keyword evidence="1" id="KW-0436">Ligase</keyword>
<dbReference type="GO" id="GO:0046872">
    <property type="term" value="F:metal ion binding"/>
    <property type="evidence" value="ECO:0007669"/>
    <property type="project" value="InterPro"/>
</dbReference>
<keyword evidence="3 4" id="KW-0067">ATP-binding</keyword>
<dbReference type="PANTHER" id="PTHR43585:SF2">
    <property type="entry name" value="ATP-GRASP ENZYME FSQD"/>
    <property type="match status" value="1"/>
</dbReference>
<dbReference type="AlphaFoldDB" id="H1DLB6"/>
<evidence type="ECO:0000256" key="2">
    <source>
        <dbReference type="ARBA" id="ARBA00022741"/>
    </source>
</evidence>
<dbReference type="HOGENOM" id="CLU_029016_5_0_10"/>
<name>H1DLB6_9BACT</name>
<evidence type="ECO:0000313" key="6">
    <source>
        <dbReference type="EMBL" id="EHP45005.1"/>
    </source>
</evidence>
<dbReference type="SUPFAM" id="SSF56059">
    <property type="entry name" value="Glutathione synthetase ATP-binding domain-like"/>
    <property type="match status" value="1"/>
</dbReference>
<proteinExistence type="predicted"/>
<dbReference type="Gene3D" id="3.30.470.20">
    <property type="entry name" value="ATP-grasp fold, B domain"/>
    <property type="match status" value="1"/>
</dbReference>
<dbReference type="InterPro" id="IPR011761">
    <property type="entry name" value="ATP-grasp"/>
</dbReference>
<dbReference type="eggNOG" id="COG0151">
    <property type="taxonomic scope" value="Bacteria"/>
</dbReference>
<dbReference type="SUPFAM" id="SSF52440">
    <property type="entry name" value="PreATP-grasp domain"/>
    <property type="match status" value="1"/>
</dbReference>
<feature type="domain" description="ATP-grasp" evidence="5">
    <location>
        <begin position="115"/>
        <end position="308"/>
    </location>
</feature>
<dbReference type="Pfam" id="PF18603">
    <property type="entry name" value="LAL_C2"/>
    <property type="match status" value="1"/>
</dbReference>
<accession>H1DLB6</accession>
<keyword evidence="7" id="KW-1185">Reference proteome</keyword>
<comment type="caution">
    <text evidence="6">The sequence shown here is derived from an EMBL/GenBank/DDBJ whole genome shotgun (WGS) entry which is preliminary data.</text>
</comment>
<dbReference type="STRING" id="742817.HMPREF9449_03052"/>
<reference evidence="6 7" key="1">
    <citation type="submission" date="2012-01" db="EMBL/GenBank/DDBJ databases">
        <title>The Genome Sequence of Odoribacter laneus YIT 12061.</title>
        <authorList>
            <consortium name="The Broad Institute Genome Sequencing Platform"/>
            <person name="Earl A."/>
            <person name="Ward D."/>
            <person name="Feldgarden M."/>
            <person name="Gevers D."/>
            <person name="Morotomi M."/>
            <person name="Young S.K."/>
            <person name="Zeng Q."/>
            <person name="Gargeya S."/>
            <person name="Fitzgerald M."/>
            <person name="Haas B."/>
            <person name="Abouelleil A."/>
            <person name="Alvarado L."/>
            <person name="Arachchi H.M."/>
            <person name="Berlin A."/>
            <person name="Chapman S.B."/>
            <person name="Gearin G."/>
            <person name="Goldberg J."/>
            <person name="Griggs A."/>
            <person name="Gujja S."/>
            <person name="Hansen M."/>
            <person name="Heiman D."/>
            <person name="Howarth C."/>
            <person name="Larimer J."/>
            <person name="Lui A."/>
            <person name="MacDonald P.J.P."/>
            <person name="McCowen C."/>
            <person name="Montmayeur A."/>
            <person name="Murphy C."/>
            <person name="Neiman D."/>
            <person name="Pearson M."/>
            <person name="Priest M."/>
            <person name="Roberts A."/>
            <person name="Saif S."/>
            <person name="Shea T."/>
            <person name="Sisk P."/>
            <person name="Stolte C."/>
            <person name="Sykes S."/>
            <person name="Wortman J."/>
            <person name="Nusbaum C."/>
            <person name="Birren B."/>
        </authorList>
    </citation>
    <scope>NUCLEOTIDE SEQUENCE [LARGE SCALE GENOMIC DNA]</scope>
    <source>
        <strain evidence="6 7">YIT 12061</strain>
    </source>
</reference>
<dbReference type="PROSITE" id="PS50975">
    <property type="entry name" value="ATP_GRASP"/>
    <property type="match status" value="1"/>
</dbReference>
<dbReference type="PANTHER" id="PTHR43585">
    <property type="entry name" value="FUMIPYRROLE BIOSYNTHESIS PROTEIN C"/>
    <property type="match status" value="1"/>
</dbReference>
<evidence type="ECO:0000256" key="1">
    <source>
        <dbReference type="ARBA" id="ARBA00022598"/>
    </source>
</evidence>
<dbReference type="GO" id="GO:0016874">
    <property type="term" value="F:ligase activity"/>
    <property type="evidence" value="ECO:0007669"/>
    <property type="project" value="UniProtKB-KW"/>
</dbReference>
<organism evidence="6 7">
    <name type="scientific">Odoribacter laneus YIT 12061</name>
    <dbReference type="NCBI Taxonomy" id="742817"/>
    <lineage>
        <taxon>Bacteria</taxon>
        <taxon>Pseudomonadati</taxon>
        <taxon>Bacteroidota</taxon>
        <taxon>Bacteroidia</taxon>
        <taxon>Bacteroidales</taxon>
        <taxon>Odoribacteraceae</taxon>
        <taxon>Odoribacter</taxon>
    </lineage>
</organism>
<dbReference type="Gene3D" id="3.30.1490.20">
    <property type="entry name" value="ATP-grasp fold, A domain"/>
    <property type="match status" value="1"/>
</dbReference>
<dbReference type="Proteomes" id="UP000004892">
    <property type="component" value="Unassembled WGS sequence"/>
</dbReference>
<dbReference type="InterPro" id="IPR040570">
    <property type="entry name" value="LAL_C2"/>
</dbReference>
<dbReference type="EMBL" id="ADMC01000037">
    <property type="protein sequence ID" value="EHP45005.1"/>
    <property type="molecule type" value="Genomic_DNA"/>
</dbReference>